<evidence type="ECO:0000259" key="13">
    <source>
        <dbReference type="Pfam" id="PF03727"/>
    </source>
</evidence>
<dbReference type="EMBL" id="JAVYJV010000020">
    <property type="protein sequence ID" value="KAK4344290.1"/>
    <property type="molecule type" value="Genomic_DNA"/>
</dbReference>
<comment type="pathway">
    <text evidence="2">Carbohydrate metabolism; hexose metabolism.</text>
</comment>
<dbReference type="SUPFAM" id="SSF53067">
    <property type="entry name" value="Actin-like ATPase domain"/>
    <property type="match status" value="2"/>
</dbReference>
<evidence type="ECO:0000313" key="14">
    <source>
        <dbReference type="EMBL" id="KAK4344290.1"/>
    </source>
</evidence>
<comment type="catalytic activity">
    <reaction evidence="9">
        <text>a D-hexose + ATP = a D-hexose 6-phosphate + ADP + H(+)</text>
        <dbReference type="Rhea" id="RHEA:22740"/>
        <dbReference type="ChEBI" id="CHEBI:4194"/>
        <dbReference type="ChEBI" id="CHEBI:15378"/>
        <dbReference type="ChEBI" id="CHEBI:30616"/>
        <dbReference type="ChEBI" id="CHEBI:229467"/>
        <dbReference type="ChEBI" id="CHEBI:456216"/>
        <dbReference type="EC" id="2.7.1.1"/>
    </reaction>
    <physiologicalReaction direction="left-to-right" evidence="9">
        <dbReference type="Rhea" id="RHEA:22741"/>
    </physiologicalReaction>
</comment>
<protein>
    <recommendedName>
        <fullName evidence="11">Phosphotransferase</fullName>
        <ecNumber evidence="11">2.7.1.-</ecNumber>
    </recommendedName>
</protein>
<evidence type="ECO:0000256" key="9">
    <source>
        <dbReference type="ARBA" id="ARBA00044613"/>
    </source>
</evidence>
<dbReference type="GO" id="GO:0004340">
    <property type="term" value="F:glucokinase activity"/>
    <property type="evidence" value="ECO:0007669"/>
    <property type="project" value="TreeGrafter"/>
</dbReference>
<dbReference type="PROSITE" id="PS51748">
    <property type="entry name" value="HEXOKINASE_2"/>
    <property type="match status" value="1"/>
</dbReference>
<sequence length="488" mass="53729">MGKVVVGTAIVCTAAVCAVAVLLMNCHKKNSGKWEKAMAILKEFKEKCATPIGKLMQVADAMTVEMHAGLASEVGSKLKMLISYVDNLPTGRHKLSCDACAVGRHKLCIEKRIVKHEVKEVSIPHNIMAGSSSDPLFDFIAMSLAKLVATEGDDFHLPSGRQRELGFTFSFPVKQMSIASGTLIKWTKGFSIEDAVGQDVVGELVKAMERVGLDVRVACSIDLVVQVNDTVGTLAGGRYNNPDVIAAVILGTGTNAAYVERAHAIPKWHGLLPKSGEMVDACDISVLYIFLGMGFPVSSQSKFHTIMNSDVANYFHEVINMEWGNFRSSHLPVTEHDQSLDVECLNPGEQIYEKLTSGMYLGEILRRVLCRMAEEASLFGDCFPSKLKTPFILSIHKLKISSSQFPHVASNSVPNSTLKMRKIIVEICDIITSRGARLSAAGIMGILKKMCKRHFKERREAEVRRSCGWRIVRALHRVQKLLGAWREL</sequence>
<dbReference type="Pfam" id="PF03727">
    <property type="entry name" value="Hexokinase_2"/>
    <property type="match status" value="1"/>
</dbReference>
<gene>
    <name evidence="14" type="ORF">RND71_037384</name>
</gene>
<comment type="catalytic activity">
    <reaction evidence="10">
        <text>D-fructose + ATP = D-fructose 6-phosphate + ADP + H(+)</text>
        <dbReference type="Rhea" id="RHEA:16125"/>
        <dbReference type="ChEBI" id="CHEBI:15378"/>
        <dbReference type="ChEBI" id="CHEBI:30616"/>
        <dbReference type="ChEBI" id="CHEBI:37721"/>
        <dbReference type="ChEBI" id="CHEBI:61527"/>
        <dbReference type="ChEBI" id="CHEBI:456216"/>
        <dbReference type="EC" id="2.7.1.1"/>
    </reaction>
    <physiologicalReaction direction="left-to-right" evidence="10">
        <dbReference type="Rhea" id="RHEA:16126"/>
    </physiologicalReaction>
</comment>
<dbReference type="Pfam" id="PF00349">
    <property type="entry name" value="Hexokinase_1"/>
    <property type="match status" value="1"/>
</dbReference>
<accession>A0AAE1V181</accession>
<evidence type="ECO:0000256" key="1">
    <source>
        <dbReference type="ARBA" id="ARBA00004888"/>
    </source>
</evidence>
<comment type="similarity">
    <text evidence="3 11">Belongs to the hexokinase family.</text>
</comment>
<keyword evidence="5 11" id="KW-0547">Nucleotide-binding</keyword>
<evidence type="ECO:0000256" key="7">
    <source>
        <dbReference type="ARBA" id="ARBA00022840"/>
    </source>
</evidence>
<feature type="domain" description="Hexokinase N-terminal" evidence="12">
    <location>
        <begin position="41"/>
        <end position="239"/>
    </location>
</feature>
<dbReference type="InterPro" id="IPR043129">
    <property type="entry name" value="ATPase_NBD"/>
</dbReference>
<proteinExistence type="inferred from homology"/>
<evidence type="ECO:0000256" key="8">
    <source>
        <dbReference type="ARBA" id="ARBA00023152"/>
    </source>
</evidence>
<dbReference type="GO" id="GO:0005829">
    <property type="term" value="C:cytosol"/>
    <property type="evidence" value="ECO:0007669"/>
    <property type="project" value="TreeGrafter"/>
</dbReference>
<keyword evidence="8 11" id="KW-0324">Glycolysis</keyword>
<dbReference type="InterPro" id="IPR022673">
    <property type="entry name" value="Hexokinase_C"/>
</dbReference>
<dbReference type="InterPro" id="IPR022672">
    <property type="entry name" value="Hexokinase_N"/>
</dbReference>
<dbReference type="GO" id="GO:0008865">
    <property type="term" value="F:fructokinase activity"/>
    <property type="evidence" value="ECO:0007669"/>
    <property type="project" value="TreeGrafter"/>
</dbReference>
<evidence type="ECO:0000256" key="2">
    <source>
        <dbReference type="ARBA" id="ARBA00005028"/>
    </source>
</evidence>
<dbReference type="GO" id="GO:0006006">
    <property type="term" value="P:glucose metabolic process"/>
    <property type="evidence" value="ECO:0007669"/>
    <property type="project" value="TreeGrafter"/>
</dbReference>
<evidence type="ECO:0000256" key="6">
    <source>
        <dbReference type="ARBA" id="ARBA00022777"/>
    </source>
</evidence>
<keyword evidence="4 11" id="KW-0808">Transferase</keyword>
<dbReference type="AlphaFoldDB" id="A0AAE1V181"/>
<dbReference type="InterPro" id="IPR001312">
    <property type="entry name" value="Hexokinase"/>
</dbReference>
<dbReference type="PANTHER" id="PTHR19443:SF16">
    <property type="entry name" value="HEXOKINASE TYPE 1-RELATED"/>
    <property type="match status" value="1"/>
</dbReference>
<dbReference type="GO" id="GO:0001678">
    <property type="term" value="P:intracellular glucose homeostasis"/>
    <property type="evidence" value="ECO:0007669"/>
    <property type="project" value="InterPro"/>
</dbReference>
<dbReference type="PRINTS" id="PR00475">
    <property type="entry name" value="HEXOKINASE"/>
</dbReference>
<dbReference type="GO" id="GO:0006096">
    <property type="term" value="P:glycolytic process"/>
    <property type="evidence" value="ECO:0007669"/>
    <property type="project" value="UniProtKB-KW"/>
</dbReference>
<reference evidence="14" key="1">
    <citation type="submission" date="2023-12" db="EMBL/GenBank/DDBJ databases">
        <title>Genome assembly of Anisodus tanguticus.</title>
        <authorList>
            <person name="Wang Y.-J."/>
        </authorList>
    </citation>
    <scope>NUCLEOTIDE SEQUENCE</scope>
    <source>
        <strain evidence="14">KB-2021</strain>
        <tissue evidence="14">Leaf</tissue>
    </source>
</reference>
<evidence type="ECO:0000256" key="4">
    <source>
        <dbReference type="ARBA" id="ARBA00022679"/>
    </source>
</evidence>
<dbReference type="GO" id="GO:0005524">
    <property type="term" value="F:ATP binding"/>
    <property type="evidence" value="ECO:0007669"/>
    <property type="project" value="UniProtKB-UniRule"/>
</dbReference>
<evidence type="ECO:0000256" key="10">
    <source>
        <dbReference type="ARBA" id="ARBA00047905"/>
    </source>
</evidence>
<evidence type="ECO:0000256" key="5">
    <source>
        <dbReference type="ARBA" id="ARBA00022741"/>
    </source>
</evidence>
<dbReference type="EC" id="2.7.1.-" evidence="11"/>
<comment type="caution">
    <text evidence="14">The sequence shown here is derived from an EMBL/GenBank/DDBJ whole genome shotgun (WGS) entry which is preliminary data.</text>
</comment>
<feature type="domain" description="Hexokinase C-terminal" evidence="13">
    <location>
        <begin position="246"/>
        <end position="456"/>
    </location>
</feature>
<dbReference type="Gene3D" id="3.30.420.40">
    <property type="match status" value="1"/>
</dbReference>
<organism evidence="14 15">
    <name type="scientific">Anisodus tanguticus</name>
    <dbReference type="NCBI Taxonomy" id="243964"/>
    <lineage>
        <taxon>Eukaryota</taxon>
        <taxon>Viridiplantae</taxon>
        <taxon>Streptophyta</taxon>
        <taxon>Embryophyta</taxon>
        <taxon>Tracheophyta</taxon>
        <taxon>Spermatophyta</taxon>
        <taxon>Magnoliopsida</taxon>
        <taxon>eudicotyledons</taxon>
        <taxon>Gunneridae</taxon>
        <taxon>Pentapetalae</taxon>
        <taxon>asterids</taxon>
        <taxon>lamiids</taxon>
        <taxon>Solanales</taxon>
        <taxon>Solanaceae</taxon>
        <taxon>Solanoideae</taxon>
        <taxon>Hyoscyameae</taxon>
        <taxon>Anisodus</taxon>
    </lineage>
</organism>
<keyword evidence="6 11" id="KW-0418">Kinase</keyword>
<evidence type="ECO:0000256" key="11">
    <source>
        <dbReference type="RuleBase" id="RU362007"/>
    </source>
</evidence>
<dbReference type="GO" id="GO:0005536">
    <property type="term" value="F:D-glucose binding"/>
    <property type="evidence" value="ECO:0007669"/>
    <property type="project" value="InterPro"/>
</dbReference>
<comment type="pathway">
    <text evidence="1">Carbohydrate degradation; glycolysis; D-glyceraldehyde 3-phosphate and glycerone phosphate from D-glucose: step 1/4.</text>
</comment>
<keyword evidence="15" id="KW-1185">Reference proteome</keyword>
<evidence type="ECO:0000256" key="3">
    <source>
        <dbReference type="ARBA" id="ARBA00009225"/>
    </source>
</evidence>
<dbReference type="Gene3D" id="3.40.367.20">
    <property type="match status" value="2"/>
</dbReference>
<evidence type="ECO:0000259" key="12">
    <source>
        <dbReference type="Pfam" id="PF00349"/>
    </source>
</evidence>
<dbReference type="Proteomes" id="UP001291623">
    <property type="component" value="Unassembled WGS sequence"/>
</dbReference>
<evidence type="ECO:0000313" key="15">
    <source>
        <dbReference type="Proteomes" id="UP001291623"/>
    </source>
</evidence>
<name>A0AAE1V181_9SOLA</name>
<keyword evidence="7 11" id="KW-0067">ATP-binding</keyword>
<dbReference type="GO" id="GO:0005739">
    <property type="term" value="C:mitochondrion"/>
    <property type="evidence" value="ECO:0007669"/>
    <property type="project" value="TreeGrafter"/>
</dbReference>
<dbReference type="PANTHER" id="PTHR19443">
    <property type="entry name" value="HEXOKINASE"/>
    <property type="match status" value="1"/>
</dbReference>